<keyword evidence="2" id="KW-0479">Metal-binding</keyword>
<evidence type="ECO:0000256" key="1">
    <source>
        <dbReference type="ARBA" id="ARBA00001947"/>
    </source>
</evidence>
<name>A0ABQ5FR75_9ASTR</name>
<proteinExistence type="predicted"/>
<evidence type="ECO:0000313" key="6">
    <source>
        <dbReference type="Proteomes" id="UP001151760"/>
    </source>
</evidence>
<feature type="domain" description="Cobalamin-independent methionine synthase MetE C-terminal/archaeal" evidence="4">
    <location>
        <begin position="5"/>
        <end position="70"/>
    </location>
</feature>
<accession>A0ABQ5FR75</accession>
<dbReference type="EMBL" id="BQNB010017665">
    <property type="protein sequence ID" value="GJT65856.1"/>
    <property type="molecule type" value="Genomic_DNA"/>
</dbReference>
<dbReference type="PANTHER" id="PTHR30519">
    <property type="entry name" value="5-METHYLTETRAHYDROPTEROYLTRIGLUTAMATE--HOMOCYSTEINE METHYLTRANSFERASE"/>
    <property type="match status" value="1"/>
</dbReference>
<evidence type="ECO:0000313" key="5">
    <source>
        <dbReference type="EMBL" id="GJT65856.1"/>
    </source>
</evidence>
<dbReference type="SUPFAM" id="SSF51726">
    <property type="entry name" value="UROD/MetE-like"/>
    <property type="match status" value="1"/>
</dbReference>
<evidence type="ECO:0000256" key="3">
    <source>
        <dbReference type="ARBA" id="ARBA00022833"/>
    </source>
</evidence>
<dbReference type="Pfam" id="PF01717">
    <property type="entry name" value="Meth_synt_2"/>
    <property type="match status" value="1"/>
</dbReference>
<keyword evidence="3" id="KW-0862">Zinc</keyword>
<evidence type="ECO:0000259" key="4">
    <source>
        <dbReference type="Pfam" id="PF01717"/>
    </source>
</evidence>
<sequence>MVIFETCHQIALAIKDEVEDLEKARIRVIQIDEDALREGLLHKKVEHAFYLEWVVYYFKITRVGVADITQPPRYTRADLAYSTVPTTRYMGHSSSLRTLL</sequence>
<dbReference type="Gene3D" id="3.20.20.210">
    <property type="match status" value="1"/>
</dbReference>
<dbReference type="InterPro" id="IPR002629">
    <property type="entry name" value="Met_Synth_C/arc"/>
</dbReference>
<organism evidence="5 6">
    <name type="scientific">Tanacetum coccineum</name>
    <dbReference type="NCBI Taxonomy" id="301880"/>
    <lineage>
        <taxon>Eukaryota</taxon>
        <taxon>Viridiplantae</taxon>
        <taxon>Streptophyta</taxon>
        <taxon>Embryophyta</taxon>
        <taxon>Tracheophyta</taxon>
        <taxon>Spermatophyta</taxon>
        <taxon>Magnoliopsida</taxon>
        <taxon>eudicotyledons</taxon>
        <taxon>Gunneridae</taxon>
        <taxon>Pentapetalae</taxon>
        <taxon>asterids</taxon>
        <taxon>campanulids</taxon>
        <taxon>Asterales</taxon>
        <taxon>Asteraceae</taxon>
        <taxon>Asteroideae</taxon>
        <taxon>Anthemideae</taxon>
        <taxon>Anthemidinae</taxon>
        <taxon>Tanacetum</taxon>
    </lineage>
</organism>
<comment type="caution">
    <text evidence="5">The sequence shown here is derived from an EMBL/GenBank/DDBJ whole genome shotgun (WGS) entry which is preliminary data.</text>
</comment>
<gene>
    <name evidence="5" type="ORF">Tco_1017336</name>
</gene>
<comment type="cofactor">
    <cofactor evidence="1">
        <name>Zn(2+)</name>
        <dbReference type="ChEBI" id="CHEBI:29105"/>
    </cofactor>
</comment>
<dbReference type="InterPro" id="IPR038071">
    <property type="entry name" value="UROD/MetE-like_sf"/>
</dbReference>
<evidence type="ECO:0000256" key="2">
    <source>
        <dbReference type="ARBA" id="ARBA00022723"/>
    </source>
</evidence>
<reference evidence="5" key="1">
    <citation type="journal article" date="2022" name="Int. J. Mol. Sci.">
        <title>Draft Genome of Tanacetum Coccineum: Genomic Comparison of Closely Related Tanacetum-Family Plants.</title>
        <authorList>
            <person name="Yamashiro T."/>
            <person name="Shiraishi A."/>
            <person name="Nakayama K."/>
            <person name="Satake H."/>
        </authorList>
    </citation>
    <scope>NUCLEOTIDE SEQUENCE</scope>
</reference>
<dbReference type="Proteomes" id="UP001151760">
    <property type="component" value="Unassembled WGS sequence"/>
</dbReference>
<reference evidence="5" key="2">
    <citation type="submission" date="2022-01" db="EMBL/GenBank/DDBJ databases">
        <authorList>
            <person name="Yamashiro T."/>
            <person name="Shiraishi A."/>
            <person name="Satake H."/>
            <person name="Nakayama K."/>
        </authorList>
    </citation>
    <scope>NUCLEOTIDE SEQUENCE</scope>
</reference>
<keyword evidence="6" id="KW-1185">Reference proteome</keyword>
<protein>
    <submittedName>
        <fullName evidence="5">5-methyltetrahydropteroyltriglutamate--homocysteine methyltransferase-like protein</fullName>
    </submittedName>
</protein>